<evidence type="ECO:0000313" key="3">
    <source>
        <dbReference type="Proteomes" id="UP000654918"/>
    </source>
</evidence>
<dbReference type="EMBL" id="WIGO01000384">
    <property type="protein sequence ID" value="KAF6814296.1"/>
    <property type="molecule type" value="Genomic_DNA"/>
</dbReference>
<evidence type="ECO:0000313" key="2">
    <source>
        <dbReference type="EMBL" id="KAF6814296.1"/>
    </source>
</evidence>
<organism evidence="2 3">
    <name type="scientific">Colletotrichum plurivorum</name>
    <dbReference type="NCBI Taxonomy" id="2175906"/>
    <lineage>
        <taxon>Eukaryota</taxon>
        <taxon>Fungi</taxon>
        <taxon>Dikarya</taxon>
        <taxon>Ascomycota</taxon>
        <taxon>Pezizomycotina</taxon>
        <taxon>Sordariomycetes</taxon>
        <taxon>Hypocreomycetidae</taxon>
        <taxon>Glomerellales</taxon>
        <taxon>Glomerellaceae</taxon>
        <taxon>Colletotrichum</taxon>
        <taxon>Colletotrichum orchidearum species complex</taxon>
    </lineage>
</organism>
<name>A0A8H6JKE2_9PEZI</name>
<feature type="region of interest" description="Disordered" evidence="1">
    <location>
        <begin position="1"/>
        <end position="21"/>
    </location>
</feature>
<dbReference type="Proteomes" id="UP000654918">
    <property type="component" value="Unassembled WGS sequence"/>
</dbReference>
<accession>A0A8H6JKE2</accession>
<comment type="caution">
    <text evidence="2">The sequence shown here is derived from an EMBL/GenBank/DDBJ whole genome shotgun (WGS) entry which is preliminary data.</text>
</comment>
<reference evidence="2" key="1">
    <citation type="journal article" date="2020" name="Phytopathology">
        <title>Genome Sequence Resources of Colletotrichum truncatum, C. plurivorum, C. musicola, and C. sojae: Four Species Pathogenic to Soybean (Glycine max).</title>
        <authorList>
            <person name="Rogerio F."/>
            <person name="Boufleur T.R."/>
            <person name="Ciampi-Guillardi M."/>
            <person name="Sukno S.A."/>
            <person name="Thon M.R."/>
            <person name="Massola Junior N.S."/>
            <person name="Baroncelli R."/>
        </authorList>
    </citation>
    <scope>NUCLEOTIDE SEQUENCE</scope>
    <source>
        <strain evidence="2">LFN00145</strain>
    </source>
</reference>
<gene>
    <name evidence="2" type="ORF">CPLU01_14435</name>
</gene>
<protein>
    <submittedName>
        <fullName evidence="2">Uncharacterized protein</fullName>
    </submittedName>
</protein>
<keyword evidence="3" id="KW-1185">Reference proteome</keyword>
<evidence type="ECO:0000256" key="1">
    <source>
        <dbReference type="SAM" id="MobiDB-lite"/>
    </source>
</evidence>
<proteinExistence type="predicted"/>
<dbReference type="AlphaFoldDB" id="A0A8H6JKE2"/>
<feature type="compositionally biased region" description="Basic and acidic residues" evidence="1">
    <location>
        <begin position="87"/>
        <end position="104"/>
    </location>
</feature>
<feature type="region of interest" description="Disordered" evidence="1">
    <location>
        <begin position="33"/>
        <end position="104"/>
    </location>
</feature>
<feature type="compositionally biased region" description="Low complexity" evidence="1">
    <location>
        <begin position="74"/>
        <end position="83"/>
    </location>
</feature>
<sequence length="215" mass="23573">MSQSGHAMAARSPRSQIPKRVSFAFFPTGRYRGPLGLLTSQPPGWVAQRGRSSTRQRGEPLANKPGKPGPARPSSPLSLRSGAAWQEEDHRQRAKVGEHRLAGPETRANEAERCEWFVRFRKCPPPSRFISLPPLRVSRLAGPGACGFAILCLNLDANLLVVLARPRTVLLLGSWEDSLERLSRAPPANRSFAAGKLNVRRRYGDPENSISPPSA</sequence>